<protein>
    <recommendedName>
        <fullName evidence="3">AlpA family phage regulatory protein</fullName>
    </recommendedName>
</protein>
<dbReference type="EMBL" id="JAEPCR010000015">
    <property type="protein sequence ID" value="MCG7977447.1"/>
    <property type="molecule type" value="Genomic_DNA"/>
</dbReference>
<proteinExistence type="predicted"/>
<name>A0A9E4NIA0_9GAMM</name>
<evidence type="ECO:0000313" key="2">
    <source>
        <dbReference type="Proteomes" id="UP000886674"/>
    </source>
</evidence>
<gene>
    <name evidence="1" type="ORF">JAY77_04775</name>
</gene>
<reference evidence="1" key="1">
    <citation type="journal article" date="2021" name="Proc. Natl. Acad. Sci. U.S.A.">
        <title>Global biogeography of chemosynthetic symbionts reveals both localized and globally distributed symbiont groups. .</title>
        <authorList>
            <person name="Osvatic J.T."/>
            <person name="Wilkins L.G.E."/>
            <person name="Leibrecht L."/>
            <person name="Leray M."/>
            <person name="Zauner S."/>
            <person name="Polzin J."/>
            <person name="Camacho Y."/>
            <person name="Gros O."/>
            <person name="van Gils J.A."/>
            <person name="Eisen J.A."/>
            <person name="Petersen J.M."/>
            <person name="Yuen B."/>
        </authorList>
    </citation>
    <scope>NUCLEOTIDE SEQUENCE</scope>
    <source>
        <strain evidence="1">MAGclacostrist055</strain>
    </source>
</reference>
<sequence length="81" mass="9890">MPLNSEHRTRSRSGIREVANRYNRHPQSLWRWYTKGDFPKPHYVNGLRSWFDDELDEYDRKHIQSYEQRQAILENQGANKD</sequence>
<comment type="caution">
    <text evidence="1">The sequence shown here is derived from an EMBL/GenBank/DDBJ whole genome shotgun (WGS) entry which is preliminary data.</text>
</comment>
<dbReference type="Proteomes" id="UP000886674">
    <property type="component" value="Unassembled WGS sequence"/>
</dbReference>
<dbReference type="AlphaFoldDB" id="A0A9E4NIA0"/>
<evidence type="ECO:0000313" key="1">
    <source>
        <dbReference type="EMBL" id="MCG7977447.1"/>
    </source>
</evidence>
<organism evidence="1 2">
    <name type="scientific">Candidatus Thiodiazotropha taylori</name>
    <dbReference type="NCBI Taxonomy" id="2792791"/>
    <lineage>
        <taxon>Bacteria</taxon>
        <taxon>Pseudomonadati</taxon>
        <taxon>Pseudomonadota</taxon>
        <taxon>Gammaproteobacteria</taxon>
        <taxon>Chromatiales</taxon>
        <taxon>Sedimenticolaceae</taxon>
        <taxon>Candidatus Thiodiazotropha</taxon>
    </lineage>
</organism>
<accession>A0A9E4NIA0</accession>
<evidence type="ECO:0008006" key="3">
    <source>
        <dbReference type="Google" id="ProtNLM"/>
    </source>
</evidence>